<dbReference type="HAMAP" id="MF_01334">
    <property type="entry name" value="Ribosomal_bL25_CTC"/>
    <property type="match status" value="1"/>
</dbReference>
<dbReference type="PANTHER" id="PTHR33284">
    <property type="entry name" value="RIBOSOMAL PROTEIN L25/GLN-TRNA SYNTHETASE, ANTI-CODON-BINDING DOMAIN-CONTAINING PROTEIN"/>
    <property type="match status" value="1"/>
</dbReference>
<name>A0A8A4TTW2_SULCO</name>
<dbReference type="Gene3D" id="2.170.120.20">
    <property type="entry name" value="Ribosomal protein L25, beta domain"/>
    <property type="match status" value="1"/>
</dbReference>
<protein>
    <recommendedName>
        <fullName evidence="5">Large ribosomal subunit protein bL25</fullName>
    </recommendedName>
    <alternativeName>
        <fullName evidence="5">General stress protein CTC</fullName>
    </alternativeName>
</protein>
<dbReference type="InterPro" id="IPR037121">
    <property type="entry name" value="Ribosomal_bL25_C"/>
</dbReference>
<comment type="function">
    <text evidence="5">This is one of the proteins that binds to the 5S RNA in the ribosome where it forms part of the central protuberance.</text>
</comment>
<dbReference type="GO" id="GO:0022625">
    <property type="term" value="C:cytosolic large ribosomal subunit"/>
    <property type="evidence" value="ECO:0007669"/>
    <property type="project" value="TreeGrafter"/>
</dbReference>
<sequence length="202" mass="22487">MTSIPEIVVYPREMLGKEETKRLRRRGMVPSVVYGMNVDPSPVSVEPKVLGHIIHSEKGLNSVVNLRLENSEQTRHVMIKDVDRHPVTGRMIHVDFIRIDMEKEVSATIEIVVSGTPTGVKEGGVLNIVRHDIEVACLPKFLPGALKLDVSELGMDDAIRVADLPKLEGVEYRLDERRVIAVVHAPDNKGDIDEEDEESAEA</sequence>
<dbReference type="AlphaFoldDB" id="A0A8A4TTW2"/>
<organism evidence="8 9">
    <name type="scientific">Sulfidibacter corallicola</name>
    <dbReference type="NCBI Taxonomy" id="2818388"/>
    <lineage>
        <taxon>Bacteria</taxon>
        <taxon>Pseudomonadati</taxon>
        <taxon>Acidobacteriota</taxon>
        <taxon>Holophagae</taxon>
        <taxon>Acanthopleuribacterales</taxon>
        <taxon>Acanthopleuribacteraceae</taxon>
        <taxon>Sulfidibacter</taxon>
    </lineage>
</organism>
<dbReference type="InterPro" id="IPR020057">
    <property type="entry name" value="Ribosomal_bL25_b-dom"/>
</dbReference>
<gene>
    <name evidence="5" type="primary">rplY</name>
    <name evidence="5" type="synonym">ctc</name>
    <name evidence="8" type="ORF">J3U87_10875</name>
</gene>
<keyword evidence="9" id="KW-1185">Reference proteome</keyword>
<accession>A0A8A4TTW2</accession>
<evidence type="ECO:0000256" key="4">
    <source>
        <dbReference type="ARBA" id="ARBA00023274"/>
    </source>
</evidence>
<dbReference type="InterPro" id="IPR011035">
    <property type="entry name" value="Ribosomal_bL25/Gln-tRNA_synth"/>
</dbReference>
<dbReference type="KEGG" id="scor:J3U87_10875"/>
<dbReference type="InterPro" id="IPR020930">
    <property type="entry name" value="Ribosomal_uL5_bac-type"/>
</dbReference>
<dbReference type="InterPro" id="IPR029751">
    <property type="entry name" value="Ribosomal_L25_dom"/>
</dbReference>
<dbReference type="Proteomes" id="UP000663929">
    <property type="component" value="Chromosome"/>
</dbReference>
<feature type="domain" description="Large ribosomal subunit protein bL25 L25" evidence="6">
    <location>
        <begin position="9"/>
        <end position="96"/>
    </location>
</feature>
<dbReference type="NCBIfam" id="TIGR00731">
    <property type="entry name" value="bL25_bact_ctc"/>
    <property type="match status" value="1"/>
</dbReference>
<dbReference type="CDD" id="cd00495">
    <property type="entry name" value="Ribosomal_L25_TL5_CTC"/>
    <property type="match status" value="1"/>
</dbReference>
<dbReference type="Pfam" id="PF14693">
    <property type="entry name" value="Ribosomal_TL5_C"/>
    <property type="match status" value="1"/>
</dbReference>
<evidence type="ECO:0000256" key="2">
    <source>
        <dbReference type="ARBA" id="ARBA00022884"/>
    </source>
</evidence>
<dbReference type="GO" id="GO:0003735">
    <property type="term" value="F:structural constituent of ribosome"/>
    <property type="evidence" value="ECO:0007669"/>
    <property type="project" value="InterPro"/>
</dbReference>
<dbReference type="RefSeq" id="WP_237383058.1">
    <property type="nucleotide sequence ID" value="NZ_CP071793.1"/>
</dbReference>
<dbReference type="PANTHER" id="PTHR33284:SF1">
    <property type="entry name" value="RIBOSOMAL PROTEIN L25_GLN-TRNA SYNTHETASE, ANTI-CODON-BINDING DOMAIN-CONTAINING PROTEIN"/>
    <property type="match status" value="1"/>
</dbReference>
<dbReference type="InterPro" id="IPR020056">
    <property type="entry name" value="Rbsml_bL25/Gln-tRNA_synth_N"/>
</dbReference>
<evidence type="ECO:0000259" key="7">
    <source>
        <dbReference type="Pfam" id="PF14693"/>
    </source>
</evidence>
<dbReference type="GO" id="GO:0006412">
    <property type="term" value="P:translation"/>
    <property type="evidence" value="ECO:0007669"/>
    <property type="project" value="UniProtKB-UniRule"/>
</dbReference>
<feature type="domain" description="Large ribosomal subunit protein bL25 beta" evidence="7">
    <location>
        <begin position="105"/>
        <end position="186"/>
    </location>
</feature>
<evidence type="ECO:0000256" key="1">
    <source>
        <dbReference type="ARBA" id="ARBA00022730"/>
    </source>
</evidence>
<dbReference type="InterPro" id="IPR001021">
    <property type="entry name" value="Ribosomal_bL25_long"/>
</dbReference>
<comment type="similarity">
    <text evidence="5">Belongs to the bacterial ribosomal protein bL25 family. CTC subfamily.</text>
</comment>
<keyword evidence="2 5" id="KW-0694">RNA-binding</keyword>
<comment type="subunit">
    <text evidence="5">Part of the 50S ribosomal subunit; part of the 5S rRNA/L5/L18/L25 subcomplex. Contacts the 5S rRNA. Binds to the 5S rRNA independently of L5 and L18.</text>
</comment>
<evidence type="ECO:0000313" key="8">
    <source>
        <dbReference type="EMBL" id="QTD52960.1"/>
    </source>
</evidence>
<keyword evidence="1 5" id="KW-0699">rRNA-binding</keyword>
<dbReference type="Pfam" id="PF01386">
    <property type="entry name" value="Ribosomal_L25p"/>
    <property type="match status" value="1"/>
</dbReference>
<dbReference type="SUPFAM" id="SSF50715">
    <property type="entry name" value="Ribosomal protein L25-like"/>
    <property type="match status" value="1"/>
</dbReference>
<evidence type="ECO:0000259" key="6">
    <source>
        <dbReference type="Pfam" id="PF01386"/>
    </source>
</evidence>
<evidence type="ECO:0000313" key="9">
    <source>
        <dbReference type="Proteomes" id="UP000663929"/>
    </source>
</evidence>
<dbReference type="Gene3D" id="2.40.240.10">
    <property type="entry name" value="Ribosomal Protein L25, Chain P"/>
    <property type="match status" value="1"/>
</dbReference>
<dbReference type="GO" id="GO:0008097">
    <property type="term" value="F:5S rRNA binding"/>
    <property type="evidence" value="ECO:0007669"/>
    <property type="project" value="InterPro"/>
</dbReference>
<evidence type="ECO:0000256" key="3">
    <source>
        <dbReference type="ARBA" id="ARBA00022980"/>
    </source>
</evidence>
<dbReference type="EMBL" id="CP071793">
    <property type="protein sequence ID" value="QTD52960.1"/>
    <property type="molecule type" value="Genomic_DNA"/>
</dbReference>
<evidence type="ECO:0000256" key="5">
    <source>
        <dbReference type="HAMAP-Rule" id="MF_01334"/>
    </source>
</evidence>
<keyword evidence="3 5" id="KW-0689">Ribosomal protein</keyword>
<keyword evidence="4 5" id="KW-0687">Ribonucleoprotein</keyword>
<reference evidence="8" key="1">
    <citation type="submission" date="2021-03" db="EMBL/GenBank/DDBJ databases">
        <title>Acanthopleuribacteraceae sp. M133.</title>
        <authorList>
            <person name="Wang G."/>
        </authorList>
    </citation>
    <scope>NUCLEOTIDE SEQUENCE</scope>
    <source>
        <strain evidence="8">M133</strain>
    </source>
</reference>
<proteinExistence type="inferred from homology"/>